<dbReference type="Proteomes" id="UP001178507">
    <property type="component" value="Unassembled WGS sequence"/>
</dbReference>
<evidence type="ECO:0008006" key="7">
    <source>
        <dbReference type="Google" id="ProtNLM"/>
    </source>
</evidence>
<accession>A0AA36NKA7</accession>
<dbReference type="GO" id="GO:0018773">
    <property type="term" value="F:acetylpyruvate hydrolase activity"/>
    <property type="evidence" value="ECO:0007669"/>
    <property type="project" value="TreeGrafter"/>
</dbReference>
<dbReference type="InterPro" id="IPR027417">
    <property type="entry name" value="P-loop_NTPase"/>
</dbReference>
<dbReference type="Pfam" id="PF12775">
    <property type="entry name" value="AAA_7"/>
    <property type="match status" value="1"/>
</dbReference>
<name>A0AA36NKA7_9DINO</name>
<sequence length="555" mass="61451">MGMPKETHMSIQIGFSAQTKCSQTQDLIDAKLERRRKGVYGPPMGRMCVVMVDDLNMPVKEKYGAMPPIEILRQSMDSTAYGPTGGWFDRKDPTHPFRSIIDVVYFAAMGPPGGGRNFITPRVLSHMYLVGFPLLDDDNMMQIFNTILEWKFRTDNYPADVAGLSRKIVQATLEIYKNTSDQLRPTPMKVHYTFNLRDFSKVICGVLLLKKNECEGERVETLAVSKGWNVSLRVFTARPCLGRGLAGKKRLQLREQTKKNFQVSFDDIMAHLDANKDGKVNTLDEVRTLFFGDMLSPSAVPSRPYTERGSQVQSAPKRCRWRPHCAMASFVESGRKIVAVGKNYSKHIAEMAKIGSAKDEKIAASAPSTPVLFLKPTTSYLPMGAGPILLPNAIGPIHHEVELGVVIGQRCKRVPEEKAMDVVVGYCIALDLTARDLQTAAKDKGLPWSVPKGYDHFTPVGQFIDKTAIPDPHNLELFCEVNGVQRQRGSTGEMIFKLPKLIAHISSIFTLEPGDLILTGTPEGVGPIEAGDKVRAGITGLVESEIHFDVAMDSE</sequence>
<evidence type="ECO:0000313" key="6">
    <source>
        <dbReference type="Proteomes" id="UP001178507"/>
    </source>
</evidence>
<evidence type="ECO:0000256" key="2">
    <source>
        <dbReference type="ARBA" id="ARBA00022723"/>
    </source>
</evidence>
<evidence type="ECO:0000256" key="1">
    <source>
        <dbReference type="ARBA" id="ARBA00010211"/>
    </source>
</evidence>
<dbReference type="PANTHER" id="PTHR11820:SF7">
    <property type="entry name" value="ACYLPYRUVASE FAHD1, MITOCHONDRIAL"/>
    <property type="match status" value="1"/>
</dbReference>
<evidence type="ECO:0000259" key="3">
    <source>
        <dbReference type="Pfam" id="PF01557"/>
    </source>
</evidence>
<comment type="similarity">
    <text evidence="1">Belongs to the FAH family.</text>
</comment>
<dbReference type="PANTHER" id="PTHR11820">
    <property type="entry name" value="ACYLPYRUVASE"/>
    <property type="match status" value="1"/>
</dbReference>
<dbReference type="FunFam" id="3.90.850.10:FF:000003">
    <property type="entry name" value="Fumarylacetoacetate hydrolase domain-containing 1"/>
    <property type="match status" value="1"/>
</dbReference>
<organism evidence="5 6">
    <name type="scientific">Effrenium voratum</name>
    <dbReference type="NCBI Taxonomy" id="2562239"/>
    <lineage>
        <taxon>Eukaryota</taxon>
        <taxon>Sar</taxon>
        <taxon>Alveolata</taxon>
        <taxon>Dinophyceae</taxon>
        <taxon>Suessiales</taxon>
        <taxon>Symbiodiniaceae</taxon>
        <taxon>Effrenium</taxon>
    </lineage>
</organism>
<keyword evidence="2" id="KW-0479">Metal-binding</keyword>
<dbReference type="SUPFAM" id="SSF56529">
    <property type="entry name" value="FAH"/>
    <property type="match status" value="1"/>
</dbReference>
<evidence type="ECO:0000313" key="5">
    <source>
        <dbReference type="EMBL" id="CAJ1405698.1"/>
    </source>
</evidence>
<reference evidence="5" key="1">
    <citation type="submission" date="2023-08" db="EMBL/GenBank/DDBJ databases">
        <authorList>
            <person name="Chen Y."/>
            <person name="Shah S."/>
            <person name="Dougan E. K."/>
            <person name="Thang M."/>
            <person name="Chan C."/>
        </authorList>
    </citation>
    <scope>NUCLEOTIDE SEQUENCE</scope>
</reference>
<dbReference type="Pfam" id="PF01557">
    <property type="entry name" value="FAA_hydrolase"/>
    <property type="match status" value="1"/>
</dbReference>
<dbReference type="Gene3D" id="3.90.850.10">
    <property type="entry name" value="Fumarylacetoacetase-like, C-terminal domain"/>
    <property type="match status" value="1"/>
</dbReference>
<dbReference type="GO" id="GO:0019752">
    <property type="term" value="P:carboxylic acid metabolic process"/>
    <property type="evidence" value="ECO:0007669"/>
    <property type="project" value="UniProtKB-ARBA"/>
</dbReference>
<dbReference type="InterPro" id="IPR036663">
    <property type="entry name" value="Fumarylacetoacetase_C_sf"/>
</dbReference>
<dbReference type="EMBL" id="CAUJNA010003597">
    <property type="protein sequence ID" value="CAJ1405698.1"/>
    <property type="molecule type" value="Genomic_DNA"/>
</dbReference>
<dbReference type="InterPro" id="IPR041589">
    <property type="entry name" value="DNAH3_AAA_lid_1"/>
</dbReference>
<comment type="caution">
    <text evidence="5">The sequence shown here is derived from an EMBL/GenBank/DDBJ whole genome shotgun (WGS) entry which is preliminary data.</text>
</comment>
<feature type="domain" description="Dynein heavy chain 3 AAA+ lid" evidence="4">
    <location>
        <begin position="169"/>
        <end position="209"/>
    </location>
</feature>
<dbReference type="InterPro" id="IPR011234">
    <property type="entry name" value="Fumarylacetoacetase-like_C"/>
</dbReference>
<dbReference type="GO" id="GO:0005739">
    <property type="term" value="C:mitochondrion"/>
    <property type="evidence" value="ECO:0007669"/>
    <property type="project" value="TreeGrafter"/>
</dbReference>
<dbReference type="Gene3D" id="3.40.50.300">
    <property type="entry name" value="P-loop containing nucleotide triphosphate hydrolases"/>
    <property type="match status" value="1"/>
</dbReference>
<proteinExistence type="inferred from homology"/>
<evidence type="ECO:0000259" key="4">
    <source>
        <dbReference type="Pfam" id="PF17857"/>
    </source>
</evidence>
<gene>
    <name evidence="5" type="ORF">EVOR1521_LOCUS27845</name>
</gene>
<dbReference type="Pfam" id="PF17857">
    <property type="entry name" value="AAA_lid_1"/>
    <property type="match status" value="1"/>
</dbReference>
<dbReference type="GO" id="GO:0046872">
    <property type="term" value="F:metal ion binding"/>
    <property type="evidence" value="ECO:0007669"/>
    <property type="project" value="UniProtKB-KW"/>
</dbReference>
<protein>
    <recommendedName>
        <fullName evidence="7">Fumarylacetoacetase-like C-terminal domain-containing protein</fullName>
    </recommendedName>
</protein>
<keyword evidence="6" id="KW-1185">Reference proteome</keyword>
<feature type="domain" description="Fumarylacetoacetase-like C-terminal" evidence="3">
    <location>
        <begin position="336"/>
        <end position="543"/>
    </location>
</feature>
<dbReference type="Gene3D" id="1.20.920.30">
    <property type="match status" value="1"/>
</dbReference>
<dbReference type="AlphaFoldDB" id="A0AA36NKA7"/>